<keyword evidence="2" id="KW-0812">Transmembrane</keyword>
<evidence type="ECO:0000313" key="4">
    <source>
        <dbReference type="Proteomes" id="UP000092993"/>
    </source>
</evidence>
<evidence type="ECO:0000256" key="2">
    <source>
        <dbReference type="SAM" id="Phobius"/>
    </source>
</evidence>
<gene>
    <name evidence="3" type="ORF">A0H81_12211</name>
</gene>
<keyword evidence="2" id="KW-0472">Membrane</keyword>
<sequence>MPNTIDSDGSTDNSTIPSSESTARDSGGHNRVSPAVPTLVSLGLFALVIVALMRIHEKLRGRRTPVMRTLPDHHVQPQLWDVTLAYAEDFGSREDASWEHVMVSSFWRSATLFDFRAINQPISAEFVSMPPHGSSTKHLASTRSHPRDCDGEYETWYQTRGKARLAVAIAMPAPRQQRTPDGPSSIAATPLCLGLIEVSCR</sequence>
<comment type="caution">
    <text evidence="3">The sequence shown here is derived from an EMBL/GenBank/DDBJ whole genome shotgun (WGS) entry which is preliminary data.</text>
</comment>
<accession>A0A1C7LST8</accession>
<keyword evidence="2" id="KW-1133">Transmembrane helix</keyword>
<organism evidence="3 4">
    <name type="scientific">Grifola frondosa</name>
    <name type="common">Maitake</name>
    <name type="synonym">Polyporus frondosus</name>
    <dbReference type="NCBI Taxonomy" id="5627"/>
    <lineage>
        <taxon>Eukaryota</taxon>
        <taxon>Fungi</taxon>
        <taxon>Dikarya</taxon>
        <taxon>Basidiomycota</taxon>
        <taxon>Agaricomycotina</taxon>
        <taxon>Agaricomycetes</taxon>
        <taxon>Polyporales</taxon>
        <taxon>Grifolaceae</taxon>
        <taxon>Grifola</taxon>
    </lineage>
</organism>
<evidence type="ECO:0000256" key="1">
    <source>
        <dbReference type="SAM" id="MobiDB-lite"/>
    </source>
</evidence>
<protein>
    <submittedName>
        <fullName evidence="3">Uncharacterized protein</fullName>
    </submittedName>
</protein>
<dbReference type="AlphaFoldDB" id="A0A1C7LST8"/>
<feature type="region of interest" description="Disordered" evidence="1">
    <location>
        <begin position="1"/>
        <end position="31"/>
    </location>
</feature>
<feature type="compositionally biased region" description="Polar residues" evidence="1">
    <location>
        <begin position="1"/>
        <end position="21"/>
    </location>
</feature>
<dbReference type="Proteomes" id="UP000092993">
    <property type="component" value="Unassembled WGS sequence"/>
</dbReference>
<proteinExistence type="predicted"/>
<reference evidence="3 4" key="1">
    <citation type="submission" date="2016-03" db="EMBL/GenBank/DDBJ databases">
        <title>Whole genome sequencing of Grifola frondosa 9006-11.</title>
        <authorList>
            <person name="Min B."/>
            <person name="Park H."/>
            <person name="Kim J.-G."/>
            <person name="Cho H."/>
            <person name="Oh Y.-L."/>
            <person name="Kong W.-S."/>
            <person name="Choi I.-G."/>
        </authorList>
    </citation>
    <scope>NUCLEOTIDE SEQUENCE [LARGE SCALE GENOMIC DNA]</scope>
    <source>
        <strain evidence="3 4">9006-11</strain>
    </source>
</reference>
<name>A0A1C7LST8_GRIFR</name>
<dbReference type="EMBL" id="LUGG01000023">
    <property type="protein sequence ID" value="OBZ67901.1"/>
    <property type="molecule type" value="Genomic_DNA"/>
</dbReference>
<keyword evidence="4" id="KW-1185">Reference proteome</keyword>
<feature type="transmembrane region" description="Helical" evidence="2">
    <location>
        <begin position="35"/>
        <end position="53"/>
    </location>
</feature>
<evidence type="ECO:0000313" key="3">
    <source>
        <dbReference type="EMBL" id="OBZ67901.1"/>
    </source>
</evidence>